<dbReference type="PANTHER" id="PTHR30069:SF29">
    <property type="entry name" value="HEMOGLOBIN AND HEMOGLOBIN-HAPTOGLOBIN-BINDING PROTEIN 1-RELATED"/>
    <property type="match status" value="1"/>
</dbReference>
<evidence type="ECO:0000256" key="9">
    <source>
        <dbReference type="ARBA" id="ARBA00023237"/>
    </source>
</evidence>
<evidence type="ECO:0000256" key="6">
    <source>
        <dbReference type="ARBA" id="ARBA00023077"/>
    </source>
</evidence>
<dbReference type="InterPro" id="IPR036942">
    <property type="entry name" value="Beta-barrel_TonB_sf"/>
</dbReference>
<feature type="signal peptide" evidence="12">
    <location>
        <begin position="1"/>
        <end position="21"/>
    </location>
</feature>
<gene>
    <name evidence="15" type="ORF">GCM10011534_36250</name>
</gene>
<dbReference type="PANTHER" id="PTHR30069">
    <property type="entry name" value="TONB-DEPENDENT OUTER MEMBRANE RECEPTOR"/>
    <property type="match status" value="1"/>
</dbReference>
<dbReference type="RefSeq" id="WP_028288269.1">
    <property type="nucleotide sequence ID" value="NZ_BMLF01000003.1"/>
</dbReference>
<evidence type="ECO:0000256" key="4">
    <source>
        <dbReference type="ARBA" id="ARBA00022692"/>
    </source>
</evidence>
<dbReference type="GO" id="GO:0009279">
    <property type="term" value="C:cell outer membrane"/>
    <property type="evidence" value="ECO:0007669"/>
    <property type="project" value="UniProtKB-SubCell"/>
</dbReference>
<dbReference type="Gene3D" id="2.40.170.20">
    <property type="entry name" value="TonB-dependent receptor, beta-barrel domain"/>
    <property type="match status" value="1"/>
</dbReference>
<dbReference type="InterPro" id="IPR000531">
    <property type="entry name" value="Beta-barrel_TonB"/>
</dbReference>
<dbReference type="InterPro" id="IPR012910">
    <property type="entry name" value="Plug_dom"/>
</dbReference>
<evidence type="ECO:0000256" key="10">
    <source>
        <dbReference type="PROSITE-ProRule" id="PRU01360"/>
    </source>
</evidence>
<dbReference type="InterPro" id="IPR039426">
    <property type="entry name" value="TonB-dep_rcpt-like"/>
</dbReference>
<evidence type="ECO:0000256" key="11">
    <source>
        <dbReference type="RuleBase" id="RU003357"/>
    </source>
</evidence>
<reference evidence="15" key="2">
    <citation type="submission" date="2020-09" db="EMBL/GenBank/DDBJ databases">
        <authorList>
            <person name="Sun Q."/>
            <person name="Zhou Y."/>
        </authorList>
    </citation>
    <scope>NUCLEOTIDE SEQUENCE</scope>
    <source>
        <strain evidence="15">CGMCC 1.6293</strain>
    </source>
</reference>
<dbReference type="PROSITE" id="PS52016">
    <property type="entry name" value="TONB_DEPENDENT_REC_3"/>
    <property type="match status" value="1"/>
</dbReference>
<keyword evidence="4 10" id="KW-0812">Transmembrane</keyword>
<evidence type="ECO:0000256" key="5">
    <source>
        <dbReference type="ARBA" id="ARBA00022729"/>
    </source>
</evidence>
<evidence type="ECO:0000313" key="15">
    <source>
        <dbReference type="EMBL" id="GGM10939.1"/>
    </source>
</evidence>
<sequence>MNRHLLAAGTALATIATAAAAQEPISLAPIVVSAGLTPLQAERYGRSVTVIDGAQIRERGILSVQDALRGVPGVSVSGTGASFTKVRIRGGESNHTLILIDGVQAAGGDGEYILTGLETANVERIEVLRGPQSVYYGSNASAGVINIITRKGGEGTRAGGGFENGGGWAANAFASYRDARGGVALSLARRDDEGWDYSGSDGEKDGIERRTLQLSGDYEVAEGLTLGFTYRLSDETYDYDSNSFSATTADDYVIDDPTQFSDRDERLAQVYGEYVTPDGRASGRLSWERTDFDQSYNGGTPTDTESEAVKLRVSYGLSGPIAAGGNVVSVLVEREEDSSSANPAYNRENRSVALEYRTTLADAVDLQLGVRHDDNSVFGDSTTWNVGASWLLTNGMRLHASAGTGVVNPSYFELYANAFGYVGNPDLDPERNRSYDIGLEMPFASGRGLVDVTYFNETLTDEITAVSLGGGGNTYINQTGESDRQGVEVQGSFDATDALSFRLSYTYLDAENPDGSVEPNRPMHELGLGTTWRSADGRGTISADARYVAGNYDPQFFGSYATAELPDYWKVDVAATYAVTDALMLNARVENLFDEEYSESWGYATRGRTAYIGVSSQW</sequence>
<feature type="chain" id="PRO_5037226642" evidence="12">
    <location>
        <begin position="22"/>
        <end position="618"/>
    </location>
</feature>
<dbReference type="GO" id="GO:0044718">
    <property type="term" value="P:siderophore transmembrane transport"/>
    <property type="evidence" value="ECO:0007669"/>
    <property type="project" value="TreeGrafter"/>
</dbReference>
<keyword evidence="2 10" id="KW-0813">Transport</keyword>
<evidence type="ECO:0000256" key="2">
    <source>
        <dbReference type="ARBA" id="ARBA00022448"/>
    </source>
</evidence>
<dbReference type="Pfam" id="PF07715">
    <property type="entry name" value="Plug"/>
    <property type="match status" value="1"/>
</dbReference>
<evidence type="ECO:0000256" key="3">
    <source>
        <dbReference type="ARBA" id="ARBA00022452"/>
    </source>
</evidence>
<reference evidence="15" key="1">
    <citation type="journal article" date="2014" name="Int. J. Syst. Evol. Microbiol.">
        <title>Complete genome sequence of Corynebacterium casei LMG S-19264T (=DSM 44701T), isolated from a smear-ripened cheese.</title>
        <authorList>
            <consortium name="US DOE Joint Genome Institute (JGI-PGF)"/>
            <person name="Walter F."/>
            <person name="Albersmeier A."/>
            <person name="Kalinowski J."/>
            <person name="Ruckert C."/>
        </authorList>
    </citation>
    <scope>NUCLEOTIDE SEQUENCE</scope>
    <source>
        <strain evidence="15">CGMCC 1.6293</strain>
    </source>
</reference>
<dbReference type="InterPro" id="IPR037066">
    <property type="entry name" value="Plug_dom_sf"/>
</dbReference>
<dbReference type="Gene3D" id="2.170.130.10">
    <property type="entry name" value="TonB-dependent receptor, plug domain"/>
    <property type="match status" value="1"/>
</dbReference>
<comment type="similarity">
    <text evidence="10 11">Belongs to the TonB-dependent receptor family.</text>
</comment>
<keyword evidence="5 12" id="KW-0732">Signal</keyword>
<keyword evidence="16" id="KW-1185">Reference proteome</keyword>
<dbReference type="Pfam" id="PF00593">
    <property type="entry name" value="TonB_dep_Rec_b-barrel"/>
    <property type="match status" value="1"/>
</dbReference>
<evidence type="ECO:0000259" key="14">
    <source>
        <dbReference type="Pfam" id="PF07715"/>
    </source>
</evidence>
<dbReference type="Proteomes" id="UP000649829">
    <property type="component" value="Unassembled WGS sequence"/>
</dbReference>
<keyword evidence="6 11" id="KW-0798">TonB box</keyword>
<proteinExistence type="inferred from homology"/>
<evidence type="ECO:0000256" key="1">
    <source>
        <dbReference type="ARBA" id="ARBA00004571"/>
    </source>
</evidence>
<comment type="caution">
    <text evidence="15">The sequence shown here is derived from an EMBL/GenBank/DDBJ whole genome shotgun (WGS) entry which is preliminary data.</text>
</comment>
<protein>
    <submittedName>
        <fullName evidence="15">TonB-dependent receptor</fullName>
    </submittedName>
</protein>
<feature type="domain" description="TonB-dependent receptor-like beta-barrel" evidence="13">
    <location>
        <begin position="168"/>
        <end position="592"/>
    </location>
</feature>
<accession>A0A917T6D3</accession>
<comment type="subcellular location">
    <subcellularLocation>
        <location evidence="1 10">Cell outer membrane</location>
        <topology evidence="1 10">Multi-pass membrane protein</topology>
    </subcellularLocation>
</comment>
<evidence type="ECO:0000313" key="16">
    <source>
        <dbReference type="Proteomes" id="UP000649829"/>
    </source>
</evidence>
<dbReference type="SUPFAM" id="SSF56935">
    <property type="entry name" value="Porins"/>
    <property type="match status" value="1"/>
</dbReference>
<evidence type="ECO:0000256" key="8">
    <source>
        <dbReference type="ARBA" id="ARBA00023170"/>
    </source>
</evidence>
<name>A0A917T6D3_9RHOB</name>
<feature type="domain" description="TonB-dependent receptor plug" evidence="14">
    <location>
        <begin position="45"/>
        <end position="144"/>
    </location>
</feature>
<dbReference type="AlphaFoldDB" id="A0A917T6D3"/>
<keyword evidence="3 10" id="KW-1134">Transmembrane beta strand</keyword>
<dbReference type="GO" id="GO:0015344">
    <property type="term" value="F:siderophore uptake transmembrane transporter activity"/>
    <property type="evidence" value="ECO:0007669"/>
    <property type="project" value="TreeGrafter"/>
</dbReference>
<keyword evidence="9 10" id="KW-0998">Cell outer membrane</keyword>
<dbReference type="CDD" id="cd01347">
    <property type="entry name" value="ligand_gated_channel"/>
    <property type="match status" value="1"/>
</dbReference>
<evidence type="ECO:0000256" key="12">
    <source>
        <dbReference type="SAM" id="SignalP"/>
    </source>
</evidence>
<evidence type="ECO:0000256" key="7">
    <source>
        <dbReference type="ARBA" id="ARBA00023136"/>
    </source>
</evidence>
<keyword evidence="8 15" id="KW-0675">Receptor</keyword>
<keyword evidence="7 10" id="KW-0472">Membrane</keyword>
<organism evidence="15 16">
    <name type="scientific">Pseudooceanicola nanhaiensis</name>
    <dbReference type="NCBI Taxonomy" id="375761"/>
    <lineage>
        <taxon>Bacteria</taxon>
        <taxon>Pseudomonadati</taxon>
        <taxon>Pseudomonadota</taxon>
        <taxon>Alphaproteobacteria</taxon>
        <taxon>Rhodobacterales</taxon>
        <taxon>Paracoccaceae</taxon>
        <taxon>Pseudooceanicola</taxon>
    </lineage>
</organism>
<evidence type="ECO:0000259" key="13">
    <source>
        <dbReference type="Pfam" id="PF00593"/>
    </source>
</evidence>
<dbReference type="EMBL" id="BMLF01000003">
    <property type="protein sequence ID" value="GGM10939.1"/>
    <property type="molecule type" value="Genomic_DNA"/>
</dbReference>